<dbReference type="GO" id="GO:0043213">
    <property type="term" value="P:bacteriocin transport"/>
    <property type="evidence" value="ECO:0007669"/>
    <property type="project" value="InterPro"/>
</dbReference>
<comment type="subcellular location">
    <subcellularLocation>
        <location evidence="1">Membrane</location>
        <topology evidence="1">Single-pass membrane protein</topology>
    </subcellularLocation>
</comment>
<evidence type="ECO:0000313" key="8">
    <source>
        <dbReference type="Proteomes" id="UP000009080"/>
    </source>
</evidence>
<dbReference type="Proteomes" id="UP000009080">
    <property type="component" value="Chromosome"/>
</dbReference>
<dbReference type="HOGENOM" id="CLU_038804_0_0_6"/>
<keyword evidence="3 6" id="KW-1133">Transmembrane helix</keyword>
<dbReference type="GO" id="GO:0016020">
    <property type="term" value="C:membrane"/>
    <property type="evidence" value="ECO:0007669"/>
    <property type="project" value="UniProtKB-SubCell"/>
</dbReference>
<feature type="transmembrane region" description="Helical" evidence="6">
    <location>
        <begin position="6"/>
        <end position="26"/>
    </location>
</feature>
<dbReference type="NCBIfam" id="TIGR01352">
    <property type="entry name" value="tonB_Cterm"/>
    <property type="match status" value="1"/>
</dbReference>
<evidence type="ECO:0000256" key="4">
    <source>
        <dbReference type="ARBA" id="ARBA00023136"/>
    </source>
</evidence>
<evidence type="ECO:0000256" key="2">
    <source>
        <dbReference type="ARBA" id="ARBA00022692"/>
    </source>
</evidence>
<evidence type="ECO:0000256" key="6">
    <source>
        <dbReference type="SAM" id="Phobius"/>
    </source>
</evidence>
<name>C5BQT0_TERTT</name>
<dbReference type="RefSeq" id="WP_015819077.1">
    <property type="nucleotide sequence ID" value="NC_012997.1"/>
</dbReference>
<dbReference type="InterPro" id="IPR014161">
    <property type="entry name" value="Tol-Pal_TolA"/>
</dbReference>
<dbReference type="EMBL" id="CP001614">
    <property type="protein sequence ID" value="ACR12964.1"/>
    <property type="molecule type" value="Genomic_DNA"/>
</dbReference>
<gene>
    <name evidence="7" type="primary">tolA</name>
    <name evidence="7" type="ordered locus">TERTU_3430</name>
</gene>
<dbReference type="STRING" id="377629.TERTU_3430"/>
<dbReference type="InterPro" id="IPR006260">
    <property type="entry name" value="TonB/TolA_C"/>
</dbReference>
<proteinExistence type="predicted"/>
<organism evidence="7 8">
    <name type="scientific">Teredinibacter turnerae (strain ATCC 39867 / T7901)</name>
    <dbReference type="NCBI Taxonomy" id="377629"/>
    <lineage>
        <taxon>Bacteria</taxon>
        <taxon>Pseudomonadati</taxon>
        <taxon>Pseudomonadota</taxon>
        <taxon>Gammaproteobacteria</taxon>
        <taxon>Cellvibrionales</taxon>
        <taxon>Cellvibrionaceae</taxon>
        <taxon>Teredinibacter</taxon>
    </lineage>
</organism>
<keyword evidence="4 6" id="KW-0472">Membrane</keyword>
<dbReference type="eggNOG" id="COG0810">
    <property type="taxonomic scope" value="Bacteria"/>
</dbReference>
<dbReference type="GO" id="GO:0019534">
    <property type="term" value="F:toxin transmembrane transporter activity"/>
    <property type="evidence" value="ECO:0007669"/>
    <property type="project" value="InterPro"/>
</dbReference>
<dbReference type="OrthoDB" id="9779830at2"/>
<dbReference type="AlphaFoldDB" id="C5BQT0"/>
<feature type="region of interest" description="Disordered" evidence="5">
    <location>
        <begin position="82"/>
        <end position="132"/>
    </location>
</feature>
<sequence length="250" mass="28537">MLARSYAFPIAVSVILHGLVVAVLFVNFGSTPPPRKVVAPQYIEAKLVELEKKAKPASAPKKPKVVDLTAQRKAQEIQKRAAEKQRQLKIQADKEAEAKRRAEKKQREKEEREKLAQQQREMEQQKRERMQQEFAEALKEEQGLLAADESATVAQSYADVIQRRIEQQWSRPPSARNGMRCELTIDMVPNGRIIDVNLKKSSGNSAFDRSAIAAVKKVEVIPEVKDIPIDVFERHFRKFSLAFQPEDLRQ</sequence>
<reference evidence="7 8" key="1">
    <citation type="journal article" date="2009" name="PLoS ONE">
        <title>The complete genome of Teredinibacter turnerae T7901: an intracellular endosymbiont of marine wood-boring bivalves (shipworms).</title>
        <authorList>
            <person name="Yang J.C."/>
            <person name="Madupu R."/>
            <person name="Durkin A.S."/>
            <person name="Ekborg N.A."/>
            <person name="Pedamallu C.S."/>
            <person name="Hostetler J.B."/>
            <person name="Radune D."/>
            <person name="Toms B.S."/>
            <person name="Henrissat B."/>
            <person name="Coutinho P.M."/>
            <person name="Schwarz S."/>
            <person name="Field L."/>
            <person name="Trindade-Silva A.E."/>
            <person name="Soares C.A.G."/>
            <person name="Elshahawi S."/>
            <person name="Hanora A."/>
            <person name="Schmidt E.W."/>
            <person name="Haygood M.G."/>
            <person name="Posfai J."/>
            <person name="Benner J."/>
            <person name="Madinger C."/>
            <person name="Nove J."/>
            <person name="Anton B."/>
            <person name="Chaudhary K."/>
            <person name="Foster J."/>
            <person name="Holman A."/>
            <person name="Kumar S."/>
            <person name="Lessard P.A."/>
            <person name="Luyten Y.A."/>
            <person name="Slatko B."/>
            <person name="Wood N."/>
            <person name="Wu B."/>
            <person name="Teplitski M."/>
            <person name="Mougous J.D."/>
            <person name="Ward N."/>
            <person name="Eisen J.A."/>
            <person name="Badger J.H."/>
            <person name="Distel D.L."/>
        </authorList>
    </citation>
    <scope>NUCLEOTIDE SEQUENCE [LARGE SCALE GENOMIC DNA]</scope>
    <source>
        <strain evidence="8">ATCC 39867 / T7901</strain>
    </source>
</reference>
<keyword evidence="8" id="KW-1185">Reference proteome</keyword>
<evidence type="ECO:0000313" key="7">
    <source>
        <dbReference type="EMBL" id="ACR12964.1"/>
    </source>
</evidence>
<dbReference type="Pfam" id="PF13103">
    <property type="entry name" value="TonB_2"/>
    <property type="match status" value="1"/>
</dbReference>
<evidence type="ECO:0000256" key="3">
    <source>
        <dbReference type="ARBA" id="ARBA00022989"/>
    </source>
</evidence>
<evidence type="ECO:0000256" key="1">
    <source>
        <dbReference type="ARBA" id="ARBA00004167"/>
    </source>
</evidence>
<evidence type="ECO:0000256" key="5">
    <source>
        <dbReference type="SAM" id="MobiDB-lite"/>
    </source>
</evidence>
<accession>C5BQT0</accession>
<dbReference type="SUPFAM" id="SSF74653">
    <property type="entry name" value="TolA/TonB C-terminal domain"/>
    <property type="match status" value="1"/>
</dbReference>
<dbReference type="Gene3D" id="3.30.1150.10">
    <property type="match status" value="1"/>
</dbReference>
<dbReference type="KEGG" id="ttu:TERTU_3430"/>
<dbReference type="NCBIfam" id="TIGR02794">
    <property type="entry name" value="tolA_full"/>
    <property type="match status" value="1"/>
</dbReference>
<keyword evidence="2 6" id="KW-0812">Transmembrane</keyword>
<protein>
    <submittedName>
        <fullName evidence="7">Protein TolA</fullName>
    </submittedName>
</protein>